<name>A0ABX7BU90_9HYPH</name>
<evidence type="ECO:0000259" key="1">
    <source>
        <dbReference type="Pfam" id="PF13460"/>
    </source>
</evidence>
<dbReference type="PANTHER" id="PTHR48079">
    <property type="entry name" value="PROTEIN YEEZ"/>
    <property type="match status" value="1"/>
</dbReference>
<organism evidence="2 3">
    <name type="scientific">Devosia oryziradicis</name>
    <dbReference type="NCBI Taxonomy" id="2801335"/>
    <lineage>
        <taxon>Bacteria</taxon>
        <taxon>Pseudomonadati</taxon>
        <taxon>Pseudomonadota</taxon>
        <taxon>Alphaproteobacteria</taxon>
        <taxon>Hyphomicrobiales</taxon>
        <taxon>Devosiaceae</taxon>
        <taxon>Devosia</taxon>
    </lineage>
</organism>
<feature type="domain" description="NAD(P)-binding" evidence="1">
    <location>
        <begin position="11"/>
        <end position="107"/>
    </location>
</feature>
<protein>
    <submittedName>
        <fullName evidence="2">NAD(P)H-binding protein</fullName>
    </submittedName>
</protein>
<accession>A0ABX7BU90</accession>
<proteinExistence type="predicted"/>
<dbReference type="RefSeq" id="WP_201654830.1">
    <property type="nucleotide sequence ID" value="NZ_CP068047.1"/>
</dbReference>
<evidence type="ECO:0000313" key="2">
    <source>
        <dbReference type="EMBL" id="QQR35361.1"/>
    </source>
</evidence>
<reference evidence="2 3" key="1">
    <citation type="submission" date="2021-01" db="EMBL/GenBank/DDBJ databases">
        <title>Genome seq and assembly of Devosia sp. G19.</title>
        <authorList>
            <person name="Chhetri G."/>
        </authorList>
    </citation>
    <scope>NUCLEOTIDE SEQUENCE [LARGE SCALE GENOMIC DNA]</scope>
    <source>
        <strain evidence="2 3">G19</strain>
    </source>
</reference>
<gene>
    <name evidence="2" type="ORF">JI749_13500</name>
</gene>
<keyword evidence="3" id="KW-1185">Reference proteome</keyword>
<dbReference type="InterPro" id="IPR036291">
    <property type="entry name" value="NAD(P)-bd_dom_sf"/>
</dbReference>
<dbReference type="Gene3D" id="3.40.50.720">
    <property type="entry name" value="NAD(P)-binding Rossmann-like Domain"/>
    <property type="match status" value="1"/>
</dbReference>
<evidence type="ECO:0000313" key="3">
    <source>
        <dbReference type="Proteomes" id="UP000595460"/>
    </source>
</evidence>
<dbReference type="InterPro" id="IPR051783">
    <property type="entry name" value="NAD(P)-dependent_oxidoreduct"/>
</dbReference>
<dbReference type="InterPro" id="IPR016040">
    <property type="entry name" value="NAD(P)-bd_dom"/>
</dbReference>
<dbReference type="EMBL" id="CP068047">
    <property type="protein sequence ID" value="QQR35361.1"/>
    <property type="molecule type" value="Genomic_DNA"/>
</dbReference>
<dbReference type="PANTHER" id="PTHR48079:SF6">
    <property type="entry name" value="NAD(P)-BINDING DOMAIN-CONTAINING PROTEIN-RELATED"/>
    <property type="match status" value="1"/>
</dbReference>
<dbReference type="Pfam" id="PF13460">
    <property type="entry name" value="NAD_binding_10"/>
    <property type="match status" value="1"/>
</dbReference>
<dbReference type="Proteomes" id="UP000595460">
    <property type="component" value="Chromosome"/>
</dbReference>
<sequence length="328" mass="35125">MTTAKKVLVLGATGGIGGVIADALLRHGWTVRGMARDAAAARKLRANIDWVQGDAMNGADVRAAAQGATVIIHAVNPPNYANWDKLVLPMIDNTIAAAKAVGARIVLPGTIYNFDPALTPVIRADSPQQPRSRKGSIRVELERRLEAASSNVPVLILRAGDFFGPGARSNWFGQAMVTPGQPVSVVKNLDRSGGHSWAYLPDLAEAMALLLDAGEKLEPFERVQFAGYYDQSGTEIVDAVARVAGKTIRRAGFPWWAMHLLSPLGGFPREAAEIAQYWRHPVRLDNARLVELIGAEPRTPIDQAIRASLMDLGCLPAPTPAATAIKPA</sequence>
<dbReference type="SUPFAM" id="SSF51735">
    <property type="entry name" value="NAD(P)-binding Rossmann-fold domains"/>
    <property type="match status" value="1"/>
</dbReference>